<keyword evidence="3 9" id="KW-0813">Transport</keyword>
<organism evidence="11 12">
    <name type="scientific">Geomonas silvestris</name>
    <dbReference type="NCBI Taxonomy" id="2740184"/>
    <lineage>
        <taxon>Bacteria</taxon>
        <taxon>Pseudomonadati</taxon>
        <taxon>Thermodesulfobacteriota</taxon>
        <taxon>Desulfuromonadia</taxon>
        <taxon>Geobacterales</taxon>
        <taxon>Geobacteraceae</taxon>
        <taxon>Geomonas</taxon>
    </lineage>
</organism>
<evidence type="ECO:0000256" key="9">
    <source>
        <dbReference type="RuleBase" id="RU365098"/>
    </source>
</evidence>
<dbReference type="GO" id="GO:0009055">
    <property type="term" value="F:electron transfer activity"/>
    <property type="evidence" value="ECO:0007669"/>
    <property type="project" value="UniProtKB-UniRule"/>
</dbReference>
<comment type="cofactor">
    <cofactor evidence="1 9">
        <name>[4Fe-4S] cluster</name>
        <dbReference type="ChEBI" id="CHEBI:49883"/>
    </cofactor>
</comment>
<evidence type="ECO:0000256" key="7">
    <source>
        <dbReference type="ARBA" id="ARBA00023004"/>
    </source>
</evidence>
<comment type="function">
    <text evidence="2 9">Ferredoxins are iron-sulfur proteins that transfer electrons in a wide variety of metabolic reactions.</text>
</comment>
<keyword evidence="8 9" id="KW-0411">Iron-sulfur</keyword>
<comment type="caution">
    <text evidence="11">The sequence shown here is derived from an EMBL/GenBank/DDBJ whole genome shotgun (WGS) entry which is preliminary data.</text>
</comment>
<evidence type="ECO:0000256" key="6">
    <source>
        <dbReference type="ARBA" id="ARBA00022982"/>
    </source>
</evidence>
<dbReference type="EMBL" id="BLXX01000001">
    <property type="protein sequence ID" value="GFO57699.1"/>
    <property type="molecule type" value="Genomic_DNA"/>
</dbReference>
<evidence type="ECO:0000256" key="1">
    <source>
        <dbReference type="ARBA" id="ARBA00001966"/>
    </source>
</evidence>
<evidence type="ECO:0000256" key="8">
    <source>
        <dbReference type="ARBA" id="ARBA00023014"/>
    </source>
</evidence>
<protein>
    <recommendedName>
        <fullName evidence="9">Ferredoxin</fullName>
    </recommendedName>
</protein>
<dbReference type="PROSITE" id="PS00198">
    <property type="entry name" value="4FE4S_FER_1"/>
    <property type="match status" value="2"/>
</dbReference>
<dbReference type="PRINTS" id="PR00354">
    <property type="entry name" value="7FE8SFRDOXIN"/>
</dbReference>
<evidence type="ECO:0000313" key="11">
    <source>
        <dbReference type="EMBL" id="GFO57699.1"/>
    </source>
</evidence>
<name>A0A6V8MDF0_9BACT</name>
<keyword evidence="5 9" id="KW-0479">Metal-binding</keyword>
<dbReference type="InterPro" id="IPR000813">
    <property type="entry name" value="7Fe_ferredoxin"/>
</dbReference>
<dbReference type="PANTHER" id="PTHR24960">
    <property type="entry name" value="PHOTOSYSTEM I IRON-SULFUR CENTER-RELATED"/>
    <property type="match status" value="1"/>
</dbReference>
<keyword evidence="4 9" id="KW-0004">4Fe-4S</keyword>
<dbReference type="PROSITE" id="PS51379">
    <property type="entry name" value="4FE4S_FER_2"/>
    <property type="match status" value="2"/>
</dbReference>
<keyword evidence="6 9" id="KW-0249">Electron transport</keyword>
<feature type="domain" description="4Fe-4S ferredoxin-type" evidence="10">
    <location>
        <begin position="1"/>
        <end position="25"/>
    </location>
</feature>
<accession>A0A6V8MDF0</accession>
<dbReference type="InterPro" id="IPR017900">
    <property type="entry name" value="4Fe4S_Fe_S_CS"/>
</dbReference>
<evidence type="ECO:0000256" key="5">
    <source>
        <dbReference type="ARBA" id="ARBA00022723"/>
    </source>
</evidence>
<keyword evidence="12" id="KW-1185">Reference proteome</keyword>
<evidence type="ECO:0000256" key="3">
    <source>
        <dbReference type="ARBA" id="ARBA00022448"/>
    </source>
</evidence>
<dbReference type="InterPro" id="IPR050157">
    <property type="entry name" value="PSI_iron-sulfur_center"/>
</dbReference>
<dbReference type="GO" id="GO:0046872">
    <property type="term" value="F:metal ion binding"/>
    <property type="evidence" value="ECO:0007669"/>
    <property type="project" value="UniProtKB-UniRule"/>
</dbReference>
<dbReference type="Proteomes" id="UP000556026">
    <property type="component" value="Unassembled WGS sequence"/>
</dbReference>
<sequence>MAHTISDECINCGACDDSCPVNAISEAGDKRTIAADTCIDCGACVDTCPVSAISAA</sequence>
<keyword evidence="7 9" id="KW-0408">Iron</keyword>
<evidence type="ECO:0000313" key="12">
    <source>
        <dbReference type="Proteomes" id="UP000556026"/>
    </source>
</evidence>
<proteinExistence type="predicted"/>
<dbReference type="SUPFAM" id="SSF54862">
    <property type="entry name" value="4Fe-4S ferredoxins"/>
    <property type="match status" value="1"/>
</dbReference>
<dbReference type="Gene3D" id="3.30.70.20">
    <property type="match status" value="1"/>
</dbReference>
<dbReference type="GO" id="GO:0051539">
    <property type="term" value="F:4 iron, 4 sulfur cluster binding"/>
    <property type="evidence" value="ECO:0007669"/>
    <property type="project" value="UniProtKB-UniRule"/>
</dbReference>
<reference evidence="12" key="1">
    <citation type="submission" date="2020-06" db="EMBL/GenBank/DDBJ databases">
        <title>Draft genomic sequence of Geomonas sp. Red330.</title>
        <authorList>
            <person name="Itoh H."/>
            <person name="Zhenxing X."/>
            <person name="Ushijima N."/>
            <person name="Masuda Y."/>
            <person name="Shiratori Y."/>
            <person name="Senoo K."/>
        </authorList>
    </citation>
    <scope>NUCLEOTIDE SEQUENCE [LARGE SCALE GENOMIC DNA]</scope>
    <source>
        <strain evidence="12">Red330</strain>
    </source>
</reference>
<gene>
    <name evidence="11" type="primary">frx-2</name>
    <name evidence="11" type="ORF">GMST_00240</name>
</gene>
<dbReference type="PANTHER" id="PTHR24960:SF79">
    <property type="entry name" value="PHOTOSYSTEM I IRON-SULFUR CENTER"/>
    <property type="match status" value="1"/>
</dbReference>
<evidence type="ECO:0000259" key="10">
    <source>
        <dbReference type="PROSITE" id="PS51379"/>
    </source>
</evidence>
<evidence type="ECO:0000256" key="2">
    <source>
        <dbReference type="ARBA" id="ARBA00003532"/>
    </source>
</evidence>
<evidence type="ECO:0000256" key="4">
    <source>
        <dbReference type="ARBA" id="ARBA00022485"/>
    </source>
</evidence>
<dbReference type="RefSeq" id="WP_183352452.1">
    <property type="nucleotide sequence ID" value="NZ_BLXX01000001.1"/>
</dbReference>
<dbReference type="AlphaFoldDB" id="A0A6V8MDF0"/>
<dbReference type="Pfam" id="PF13237">
    <property type="entry name" value="Fer4_10"/>
    <property type="match status" value="1"/>
</dbReference>
<dbReference type="InterPro" id="IPR017896">
    <property type="entry name" value="4Fe4S_Fe-S-bd"/>
</dbReference>
<dbReference type="GO" id="GO:0005737">
    <property type="term" value="C:cytoplasm"/>
    <property type="evidence" value="ECO:0007669"/>
    <property type="project" value="TreeGrafter"/>
</dbReference>
<feature type="domain" description="4Fe-4S ferredoxin-type" evidence="10">
    <location>
        <begin position="29"/>
        <end position="56"/>
    </location>
</feature>